<sequence>MFSSEQTEPCYLVEWYQPDLVAMSFNKAVERLQRVADAARVRLLGALTAPSDDTIYGVIAADSAEAAIEACHQAGWHADRVTAVVRAQLPA</sequence>
<dbReference type="RefSeq" id="WP_285184928.1">
    <property type="nucleotide sequence ID" value="NZ_CP126981.1"/>
</dbReference>
<name>A0ABY8VQF4_9MYCO</name>
<dbReference type="EMBL" id="CP126981">
    <property type="protein sequence ID" value="WIM85860.1"/>
    <property type="molecule type" value="Genomic_DNA"/>
</dbReference>
<organism evidence="1 2">
    <name type="scientific">Candidatus Mycobacterium wuenschmannii</name>
    <dbReference type="NCBI Taxonomy" id="3027808"/>
    <lineage>
        <taxon>Bacteria</taxon>
        <taxon>Bacillati</taxon>
        <taxon>Actinomycetota</taxon>
        <taxon>Actinomycetes</taxon>
        <taxon>Mycobacteriales</taxon>
        <taxon>Mycobacteriaceae</taxon>
        <taxon>Mycobacterium</taxon>
    </lineage>
</organism>
<accession>A0ABY8VQF4</accession>
<protein>
    <submittedName>
        <fullName evidence="1">Uncharacterized protein</fullName>
    </submittedName>
</protein>
<gene>
    <name evidence="1" type="ORF">PT015_12970</name>
</gene>
<evidence type="ECO:0000313" key="1">
    <source>
        <dbReference type="EMBL" id="WIM85860.1"/>
    </source>
</evidence>
<evidence type="ECO:0000313" key="2">
    <source>
        <dbReference type="Proteomes" id="UP001236585"/>
    </source>
</evidence>
<dbReference type="Proteomes" id="UP001236585">
    <property type="component" value="Chromosome"/>
</dbReference>
<keyword evidence="2" id="KW-1185">Reference proteome</keyword>
<reference evidence="1 2" key="1">
    <citation type="journal article" date="2023" name="Microbiol. Resour. Announc.">
        <title>Complete Genome Sequence of Mycobacterium wuenschmanii, a novel Nontuberculous Mycobacterium Isolated from a captive population of Amazon Milk Frogs.</title>
        <authorList>
            <person name="Hicks J."/>
            <person name="Zeineldin M."/>
            <person name="Ward H."/>
            <person name="Wuenschmann A."/>
            <person name="Camp P."/>
            <person name="Farrell D."/>
            <person name="Lehman K."/>
            <person name="Thacker T."/>
            <person name="Cuthbert E."/>
        </authorList>
    </citation>
    <scope>NUCLEOTIDE SEQUENCE [LARGE SCALE GENOMIC DNA]</scope>
    <source>
        <strain evidence="1 2">Wuenschmanii</strain>
    </source>
</reference>
<proteinExistence type="predicted"/>